<evidence type="ECO:0000256" key="4">
    <source>
        <dbReference type="ARBA" id="ARBA00022519"/>
    </source>
</evidence>
<feature type="transmembrane region" description="Helical" evidence="9">
    <location>
        <begin position="141"/>
        <end position="161"/>
    </location>
</feature>
<keyword evidence="7 9" id="KW-0472">Membrane</keyword>
<protein>
    <recommendedName>
        <fullName evidence="12">Sulphur transport domain-containing protein</fullName>
    </recommendedName>
</protein>
<evidence type="ECO:0000256" key="9">
    <source>
        <dbReference type="SAM" id="Phobius"/>
    </source>
</evidence>
<keyword evidence="5 9" id="KW-0812">Transmembrane</keyword>
<feature type="transmembrane region" description="Helical" evidence="9">
    <location>
        <begin position="284"/>
        <end position="306"/>
    </location>
</feature>
<gene>
    <name evidence="10" type="ORF">FAK_21710</name>
</gene>
<evidence type="ECO:0000256" key="3">
    <source>
        <dbReference type="ARBA" id="ARBA00022475"/>
    </source>
</evidence>
<feature type="transmembrane region" description="Helical" evidence="9">
    <location>
        <begin position="20"/>
        <end position="43"/>
    </location>
</feature>
<feature type="transmembrane region" description="Helical" evidence="9">
    <location>
        <begin position="359"/>
        <end position="379"/>
    </location>
</feature>
<dbReference type="AlphaFoldDB" id="A0AAU9EE68"/>
<keyword evidence="6 9" id="KW-1133">Transmembrane helix</keyword>
<feature type="transmembrane region" description="Helical" evidence="9">
    <location>
        <begin position="188"/>
        <end position="205"/>
    </location>
</feature>
<evidence type="ECO:0000256" key="7">
    <source>
        <dbReference type="ARBA" id="ARBA00023136"/>
    </source>
</evidence>
<keyword evidence="3" id="KW-1003">Cell membrane</keyword>
<dbReference type="EMBL" id="AP028679">
    <property type="protein sequence ID" value="BEQ15105.1"/>
    <property type="molecule type" value="Genomic_DNA"/>
</dbReference>
<feature type="transmembrane region" description="Helical" evidence="9">
    <location>
        <begin position="318"/>
        <end position="339"/>
    </location>
</feature>
<accession>A0AAU9EE68</accession>
<comment type="similarity">
    <text evidence="8">Belongs to the TsuA/YedE (TC 9.B.102) family.</text>
</comment>
<dbReference type="PANTHER" id="PTHR30574:SF1">
    <property type="entry name" value="SULPHUR TRANSPORT DOMAIN-CONTAINING PROTEIN"/>
    <property type="match status" value="1"/>
</dbReference>
<evidence type="ECO:0000313" key="11">
    <source>
        <dbReference type="Proteomes" id="UP001366166"/>
    </source>
</evidence>
<keyword evidence="11" id="KW-1185">Reference proteome</keyword>
<dbReference type="RefSeq" id="WP_338599057.1">
    <property type="nucleotide sequence ID" value="NZ_AP028679.1"/>
</dbReference>
<evidence type="ECO:0000256" key="1">
    <source>
        <dbReference type="ARBA" id="ARBA00004429"/>
    </source>
</evidence>
<evidence type="ECO:0000256" key="5">
    <source>
        <dbReference type="ARBA" id="ARBA00022692"/>
    </source>
</evidence>
<keyword evidence="2" id="KW-0813">Transport</keyword>
<dbReference type="KEGG" id="dmp:FAK_21710"/>
<feature type="transmembrane region" description="Helical" evidence="9">
    <location>
        <begin position="250"/>
        <end position="272"/>
    </location>
</feature>
<organism evidence="10 11">
    <name type="scientific">Desulfoferula mesophila</name>
    <dbReference type="NCBI Taxonomy" id="3058419"/>
    <lineage>
        <taxon>Bacteria</taxon>
        <taxon>Pseudomonadati</taxon>
        <taxon>Thermodesulfobacteriota</taxon>
        <taxon>Desulfarculia</taxon>
        <taxon>Desulfarculales</taxon>
        <taxon>Desulfarculaceae</taxon>
        <taxon>Desulfoferula</taxon>
    </lineage>
</organism>
<dbReference type="PANTHER" id="PTHR30574">
    <property type="entry name" value="INNER MEMBRANE PROTEIN YEDE"/>
    <property type="match status" value="1"/>
</dbReference>
<evidence type="ECO:0000256" key="2">
    <source>
        <dbReference type="ARBA" id="ARBA00022448"/>
    </source>
</evidence>
<sequence>MSVLVEKFKEGYSVLFDRNWPLWVGGVLLALLGIICMAAGRPWGVAGGLRVWSDWLFYWIGLYNSAPGNAFFLSNTSILTWGLLFGAFGAALLSRQFAWRNAPTWELLKGLVGGVFMGVGSVMAGGCNVGGFYTALAAGSVSGFAMMVGLLVGALIGLKYLMWEIEHITMKPPKQKAAKEGGVDWSKVQPWLGALFFLFLVGWSYCLSFRAYTQEAVLMLTAVGIGIVIQRCRFCFVRSFRDPFMTGEAVATRAVALSVILSVFGFFAIKWFRADWQMVYIYHHWIGGLVGGVVFGIGMLLAGGCGSGSVWRAGEGQFKLILAVATFSMSNSLFKHYVWTRDVANSWGKPIFLPAVTDYFWAIVITGVVMLVWWAIMAWNEETDSLTMV</sequence>
<dbReference type="Proteomes" id="UP001366166">
    <property type="component" value="Chromosome"/>
</dbReference>
<evidence type="ECO:0008006" key="12">
    <source>
        <dbReference type="Google" id="ProtNLM"/>
    </source>
</evidence>
<keyword evidence="4" id="KW-0997">Cell inner membrane</keyword>
<proteinExistence type="inferred from homology"/>
<feature type="transmembrane region" description="Helical" evidence="9">
    <location>
        <begin position="78"/>
        <end position="98"/>
    </location>
</feature>
<feature type="transmembrane region" description="Helical" evidence="9">
    <location>
        <begin position="110"/>
        <end position="135"/>
    </location>
</feature>
<reference evidence="11" key="1">
    <citation type="journal article" date="2023" name="Arch. Microbiol.">
        <title>Desulfoferula mesophilus gen. nov. sp. nov., a mesophilic sulfate-reducing bacterium isolated from a brackish lake sediment.</title>
        <authorList>
            <person name="Watanabe T."/>
            <person name="Yabe T."/>
            <person name="Tsuji J.M."/>
            <person name="Fukui M."/>
        </authorList>
    </citation>
    <scope>NUCLEOTIDE SEQUENCE [LARGE SCALE GENOMIC DNA]</scope>
    <source>
        <strain evidence="11">12FAK</strain>
    </source>
</reference>
<name>A0AAU9EE68_9BACT</name>
<evidence type="ECO:0000256" key="8">
    <source>
        <dbReference type="ARBA" id="ARBA00035655"/>
    </source>
</evidence>
<dbReference type="GO" id="GO:0005886">
    <property type="term" value="C:plasma membrane"/>
    <property type="evidence" value="ECO:0007669"/>
    <property type="project" value="UniProtKB-SubCell"/>
</dbReference>
<comment type="subcellular location">
    <subcellularLocation>
        <location evidence="1">Cell inner membrane</location>
        <topology evidence="1">Multi-pass membrane protein</topology>
    </subcellularLocation>
</comment>
<feature type="transmembrane region" description="Helical" evidence="9">
    <location>
        <begin position="211"/>
        <end position="229"/>
    </location>
</feature>
<evidence type="ECO:0000313" key="10">
    <source>
        <dbReference type="EMBL" id="BEQ15105.1"/>
    </source>
</evidence>
<dbReference type="InterPro" id="IPR007272">
    <property type="entry name" value="Sulf_transp_TsuA/YedE"/>
</dbReference>
<dbReference type="Pfam" id="PF04143">
    <property type="entry name" value="Sulf_transp"/>
    <property type="match status" value="2"/>
</dbReference>
<evidence type="ECO:0000256" key="6">
    <source>
        <dbReference type="ARBA" id="ARBA00022989"/>
    </source>
</evidence>
<feature type="transmembrane region" description="Helical" evidence="9">
    <location>
        <begin position="55"/>
        <end position="72"/>
    </location>
</feature>